<comment type="caution">
    <text evidence="9">The sequence shown here is derived from an EMBL/GenBank/DDBJ whole genome shotgun (WGS) entry which is preliminary data.</text>
</comment>
<keyword evidence="4" id="KW-1003">Cell membrane</keyword>
<keyword evidence="6 8" id="KW-1133">Transmembrane helix</keyword>
<protein>
    <submittedName>
        <fullName evidence="9">Putative permease</fullName>
    </submittedName>
</protein>
<dbReference type="GO" id="GO:0055085">
    <property type="term" value="P:transmembrane transport"/>
    <property type="evidence" value="ECO:0007669"/>
    <property type="project" value="TreeGrafter"/>
</dbReference>
<comment type="similarity">
    <text evidence="2">Belongs to the autoinducer-2 exporter (AI-2E) (TC 2.A.86) family.</text>
</comment>
<dbReference type="EMBL" id="JACDUS010000004">
    <property type="protein sequence ID" value="MBA2881668.1"/>
    <property type="molecule type" value="Genomic_DNA"/>
</dbReference>
<reference evidence="9 10" key="1">
    <citation type="submission" date="2020-07" db="EMBL/GenBank/DDBJ databases">
        <title>Genomic Encyclopedia of Type Strains, Phase IV (KMG-IV): sequencing the most valuable type-strain genomes for metagenomic binning, comparative biology and taxonomic classification.</title>
        <authorList>
            <person name="Goeker M."/>
        </authorList>
    </citation>
    <scope>NUCLEOTIDE SEQUENCE [LARGE SCALE GENOMIC DNA]</scope>
    <source>
        <strain evidence="9 10">DSM 17721</strain>
    </source>
</reference>
<feature type="transmembrane region" description="Helical" evidence="8">
    <location>
        <begin position="64"/>
        <end position="89"/>
    </location>
</feature>
<evidence type="ECO:0000256" key="4">
    <source>
        <dbReference type="ARBA" id="ARBA00022475"/>
    </source>
</evidence>
<evidence type="ECO:0000256" key="1">
    <source>
        <dbReference type="ARBA" id="ARBA00004651"/>
    </source>
</evidence>
<dbReference type="InterPro" id="IPR002549">
    <property type="entry name" value="AI-2E-like"/>
</dbReference>
<keyword evidence="10" id="KW-1185">Reference proteome</keyword>
<evidence type="ECO:0000256" key="7">
    <source>
        <dbReference type="ARBA" id="ARBA00023136"/>
    </source>
</evidence>
<proteinExistence type="inferred from homology"/>
<feature type="transmembrane region" description="Helical" evidence="8">
    <location>
        <begin position="221"/>
        <end position="245"/>
    </location>
</feature>
<dbReference type="AlphaFoldDB" id="A0A7W0C9J0"/>
<evidence type="ECO:0000256" key="5">
    <source>
        <dbReference type="ARBA" id="ARBA00022692"/>
    </source>
</evidence>
<organism evidence="9 10">
    <name type="scientific">Desulfosalsimonas propionicica</name>
    <dbReference type="NCBI Taxonomy" id="332175"/>
    <lineage>
        <taxon>Bacteria</taxon>
        <taxon>Pseudomonadati</taxon>
        <taxon>Thermodesulfobacteriota</taxon>
        <taxon>Desulfobacteria</taxon>
        <taxon>Desulfobacterales</taxon>
        <taxon>Desulfosalsimonadaceae</taxon>
        <taxon>Desulfosalsimonas</taxon>
    </lineage>
</organism>
<dbReference type="PANTHER" id="PTHR21716">
    <property type="entry name" value="TRANSMEMBRANE PROTEIN"/>
    <property type="match status" value="1"/>
</dbReference>
<accession>A0A7W0C9J0</accession>
<comment type="subcellular location">
    <subcellularLocation>
        <location evidence="1">Cell membrane</location>
        <topology evidence="1">Multi-pass membrane protein</topology>
    </subcellularLocation>
</comment>
<sequence length="354" mass="39904">MIRSMRDWLHRKFSDPQVVILWAMLLGGFLLVILLGRMLQPVFVGLIIAYLLEGIVSRLETCRIPRAIAVTLAFALFMICFLALIIGLLPLLSRQIAQLIQELPALITNGQQQLMQLPERYPELVSEDQIKQVINFLKTELTRLGQSAVVFSVASVRNLITILVYLVLVPLLVLFFLKDKDRIISWFQKFLPKNKDLATEVWQEVNDQVANFVRGKIWEIIIVWTVSYATFTLLELNFAMLVSLFIGLSVLIPYIGATVMTIPVVLLAFFQWGISPEFTYTVIAYGIIQLIDGNILVPLLLSGVVNLHPVAIIVAILVFGGLWGFWGLFLAIPLATLVHAVIKTWFSKKSEKTG</sequence>
<keyword evidence="5 8" id="KW-0812">Transmembrane</keyword>
<evidence type="ECO:0000256" key="2">
    <source>
        <dbReference type="ARBA" id="ARBA00009773"/>
    </source>
</evidence>
<feature type="transmembrane region" description="Helical" evidence="8">
    <location>
        <begin position="20"/>
        <end position="52"/>
    </location>
</feature>
<keyword evidence="3" id="KW-0813">Transport</keyword>
<feature type="transmembrane region" description="Helical" evidence="8">
    <location>
        <begin position="311"/>
        <end position="342"/>
    </location>
</feature>
<dbReference type="PANTHER" id="PTHR21716:SF53">
    <property type="entry name" value="PERMEASE PERM-RELATED"/>
    <property type="match status" value="1"/>
</dbReference>
<name>A0A7W0C9J0_9BACT</name>
<evidence type="ECO:0000256" key="8">
    <source>
        <dbReference type="SAM" id="Phobius"/>
    </source>
</evidence>
<evidence type="ECO:0000313" key="9">
    <source>
        <dbReference type="EMBL" id="MBA2881668.1"/>
    </source>
</evidence>
<keyword evidence="7 8" id="KW-0472">Membrane</keyword>
<dbReference type="GO" id="GO:0005886">
    <property type="term" value="C:plasma membrane"/>
    <property type="evidence" value="ECO:0007669"/>
    <property type="project" value="UniProtKB-SubCell"/>
</dbReference>
<evidence type="ECO:0000256" key="3">
    <source>
        <dbReference type="ARBA" id="ARBA00022448"/>
    </source>
</evidence>
<dbReference type="Pfam" id="PF01594">
    <property type="entry name" value="AI-2E_transport"/>
    <property type="match status" value="1"/>
</dbReference>
<dbReference type="Proteomes" id="UP000525298">
    <property type="component" value="Unassembled WGS sequence"/>
</dbReference>
<gene>
    <name evidence="9" type="ORF">HNR65_001995</name>
</gene>
<evidence type="ECO:0000313" key="10">
    <source>
        <dbReference type="Proteomes" id="UP000525298"/>
    </source>
</evidence>
<feature type="transmembrane region" description="Helical" evidence="8">
    <location>
        <begin position="159"/>
        <end position="177"/>
    </location>
</feature>
<evidence type="ECO:0000256" key="6">
    <source>
        <dbReference type="ARBA" id="ARBA00022989"/>
    </source>
</evidence>
<feature type="transmembrane region" description="Helical" evidence="8">
    <location>
        <begin position="251"/>
        <end position="270"/>
    </location>
</feature>
<dbReference type="RefSeq" id="WP_181551304.1">
    <property type="nucleotide sequence ID" value="NZ_JACDUS010000004.1"/>
</dbReference>